<dbReference type="EMBL" id="JADEWL010000013">
    <property type="protein sequence ID" value="MBE9212306.1"/>
    <property type="molecule type" value="Genomic_DNA"/>
</dbReference>
<dbReference type="Proteomes" id="UP000620559">
    <property type="component" value="Unassembled WGS sequence"/>
</dbReference>
<sequence>MRGECQETDIRFTPLLEESQISLTTPSDFRFISGFKLEAGDNPLAFPVQLTMELPSQYKDDPSVIGQTVYFFELGYAPNATGEIEEKWLVAETGIVGADGMIRTSSPPWKGVRPGLMILIR</sequence>
<reference evidence="1" key="1">
    <citation type="submission" date="2020-10" db="EMBL/GenBank/DDBJ databases">
        <authorList>
            <person name="Castelo-Branco R."/>
            <person name="Eusebio N."/>
            <person name="Adriana R."/>
            <person name="Vieira A."/>
            <person name="Brugerolle De Fraissinette N."/>
            <person name="Rezende De Castro R."/>
            <person name="Schneider M.P."/>
            <person name="Vasconcelos V."/>
            <person name="Leao P.N."/>
        </authorList>
    </citation>
    <scope>NUCLEOTIDE SEQUENCE</scope>
    <source>
        <strain evidence="1">LEGE 06105</strain>
    </source>
</reference>
<evidence type="ECO:0000313" key="1">
    <source>
        <dbReference type="EMBL" id="MBE9212306.1"/>
    </source>
</evidence>
<keyword evidence="2" id="KW-1185">Reference proteome</keyword>
<dbReference type="AlphaFoldDB" id="A0A8J7FDL7"/>
<proteinExistence type="predicted"/>
<accession>A0A8J7FDL7</accession>
<organism evidence="1 2">
    <name type="scientific">Plectonema cf. radiosum LEGE 06105</name>
    <dbReference type="NCBI Taxonomy" id="945769"/>
    <lineage>
        <taxon>Bacteria</taxon>
        <taxon>Bacillati</taxon>
        <taxon>Cyanobacteriota</taxon>
        <taxon>Cyanophyceae</taxon>
        <taxon>Oscillatoriophycideae</taxon>
        <taxon>Oscillatoriales</taxon>
        <taxon>Microcoleaceae</taxon>
        <taxon>Plectonema</taxon>
    </lineage>
</organism>
<protein>
    <submittedName>
        <fullName evidence="1">Uncharacterized protein</fullName>
    </submittedName>
</protein>
<evidence type="ECO:0000313" key="2">
    <source>
        <dbReference type="Proteomes" id="UP000620559"/>
    </source>
</evidence>
<dbReference type="RefSeq" id="WP_193918115.1">
    <property type="nucleotide sequence ID" value="NZ_JADEWL010000013.1"/>
</dbReference>
<gene>
    <name evidence="1" type="ORF">IQ247_06220</name>
</gene>
<name>A0A8J7FDL7_9CYAN</name>
<comment type="caution">
    <text evidence="1">The sequence shown here is derived from an EMBL/GenBank/DDBJ whole genome shotgun (WGS) entry which is preliminary data.</text>
</comment>